<dbReference type="Pfam" id="PF00226">
    <property type="entry name" value="DnaJ"/>
    <property type="match status" value="1"/>
</dbReference>
<dbReference type="AlphaFoldDB" id="A0A6N2K7E9"/>
<dbReference type="Gene3D" id="1.10.287.110">
    <property type="entry name" value="DnaJ domain"/>
    <property type="match status" value="1"/>
</dbReference>
<dbReference type="InterPro" id="IPR018253">
    <property type="entry name" value="DnaJ_domain_CS"/>
</dbReference>
<dbReference type="InterPro" id="IPR001623">
    <property type="entry name" value="DnaJ_domain"/>
</dbReference>
<sequence>MVLGIRRDASSSDIRSAYRKLAMKWHPAKWARNPAVAGEAKRRFQQIQEAYSVLSDQSKKSMYDAGLYDPLEEEDEVCLKTTPNSYEAEQTVSFLVHGVWWWL</sequence>
<gene>
    <name evidence="2" type="ORF">SVIM_LOCUS40108</name>
</gene>
<dbReference type="SUPFAM" id="SSF46565">
    <property type="entry name" value="Chaperone J-domain"/>
    <property type="match status" value="1"/>
</dbReference>
<proteinExistence type="predicted"/>
<reference evidence="2" key="1">
    <citation type="submission" date="2019-03" db="EMBL/GenBank/DDBJ databases">
        <authorList>
            <person name="Mank J."/>
            <person name="Almeida P."/>
        </authorList>
    </citation>
    <scope>NUCLEOTIDE SEQUENCE</scope>
    <source>
        <strain evidence="2">78183</strain>
    </source>
</reference>
<evidence type="ECO:0000313" key="2">
    <source>
        <dbReference type="EMBL" id="VFU23896.1"/>
    </source>
</evidence>
<dbReference type="CDD" id="cd06257">
    <property type="entry name" value="DnaJ"/>
    <property type="match status" value="1"/>
</dbReference>
<dbReference type="SMART" id="SM00271">
    <property type="entry name" value="DnaJ"/>
    <property type="match status" value="1"/>
</dbReference>
<accession>A0A6N2K7E9</accession>
<evidence type="ECO:0000259" key="1">
    <source>
        <dbReference type="PROSITE" id="PS50076"/>
    </source>
</evidence>
<dbReference type="PANTHER" id="PTHR44743">
    <property type="entry name" value="PUTATIVE, EXPRESSED-RELATED"/>
    <property type="match status" value="1"/>
</dbReference>
<dbReference type="PANTHER" id="PTHR44743:SF11">
    <property type="entry name" value="PUTATIVE, EXPRESSED-RELATED"/>
    <property type="match status" value="1"/>
</dbReference>
<protein>
    <recommendedName>
        <fullName evidence="1">J domain-containing protein</fullName>
    </recommendedName>
</protein>
<dbReference type="PRINTS" id="PR00625">
    <property type="entry name" value="JDOMAIN"/>
</dbReference>
<feature type="domain" description="J" evidence="1">
    <location>
        <begin position="1"/>
        <end position="67"/>
    </location>
</feature>
<organism evidence="2">
    <name type="scientific">Salix viminalis</name>
    <name type="common">Common osier</name>
    <name type="synonym">Basket willow</name>
    <dbReference type="NCBI Taxonomy" id="40686"/>
    <lineage>
        <taxon>Eukaryota</taxon>
        <taxon>Viridiplantae</taxon>
        <taxon>Streptophyta</taxon>
        <taxon>Embryophyta</taxon>
        <taxon>Tracheophyta</taxon>
        <taxon>Spermatophyta</taxon>
        <taxon>Magnoliopsida</taxon>
        <taxon>eudicotyledons</taxon>
        <taxon>Gunneridae</taxon>
        <taxon>Pentapetalae</taxon>
        <taxon>rosids</taxon>
        <taxon>fabids</taxon>
        <taxon>Malpighiales</taxon>
        <taxon>Salicaceae</taxon>
        <taxon>Saliceae</taxon>
        <taxon>Salix</taxon>
    </lineage>
</organism>
<dbReference type="EMBL" id="CAADRP010000137">
    <property type="protein sequence ID" value="VFU23896.1"/>
    <property type="molecule type" value="Genomic_DNA"/>
</dbReference>
<dbReference type="PROSITE" id="PS50076">
    <property type="entry name" value="DNAJ_2"/>
    <property type="match status" value="1"/>
</dbReference>
<name>A0A6N2K7E9_SALVM</name>
<dbReference type="PROSITE" id="PS00636">
    <property type="entry name" value="DNAJ_1"/>
    <property type="match status" value="1"/>
</dbReference>
<dbReference type="InterPro" id="IPR036869">
    <property type="entry name" value="J_dom_sf"/>
</dbReference>